<name>A0A1W2TIU1_ROSNE</name>
<dbReference type="Proteomes" id="UP000054516">
    <property type="component" value="Unassembled WGS sequence"/>
</dbReference>
<evidence type="ECO:0000256" key="3">
    <source>
        <dbReference type="SAM" id="MobiDB-lite"/>
    </source>
</evidence>
<reference evidence="6" key="1">
    <citation type="submission" date="2016-03" db="EMBL/GenBank/DDBJ databases">
        <title>Draft genome sequence of Rosellinia necatrix.</title>
        <authorList>
            <person name="Kanematsu S."/>
        </authorList>
    </citation>
    <scope>NUCLEOTIDE SEQUENCE [LARGE SCALE GENOMIC DNA]</scope>
    <source>
        <strain evidence="6">W97</strain>
    </source>
</reference>
<keyword evidence="4" id="KW-0732">Signal</keyword>
<evidence type="ECO:0000259" key="5">
    <source>
        <dbReference type="PROSITE" id="PS00498"/>
    </source>
</evidence>
<dbReference type="Gene3D" id="1.10.1280.10">
    <property type="entry name" value="Di-copper center containing domain from catechol oxidase"/>
    <property type="match status" value="1"/>
</dbReference>
<dbReference type="SUPFAM" id="SSF48056">
    <property type="entry name" value="Di-copper centre-containing domain"/>
    <property type="match status" value="1"/>
</dbReference>
<keyword evidence="7" id="KW-1185">Reference proteome</keyword>
<evidence type="ECO:0000256" key="2">
    <source>
        <dbReference type="ARBA" id="ARBA00023008"/>
    </source>
</evidence>
<dbReference type="STRING" id="77044.A0A1W2TIU1"/>
<protein>
    <submittedName>
        <fullName evidence="6">Putative amino acid transporter</fullName>
    </submittedName>
</protein>
<sequence>MISTLILTLCALPFGFSQPVGEPYERRDGTCTTKSVRKSWTDLTVAEKQSYLDADLCLMSSPPKSGIQGATSRWDELQYSHAAQARYIHNVGAFLPFHRYYVTVHDRLIRTECNYTGPLPYWDEPSDVGNIAGSPLFTEEPGFGGDGTGSDDCIADGPFADTTLHFKEDLTTSDYCISRALNDRGFNSGTRANAEACLQKDNFEDAWECLEGNPHNAGHGGVAGTMVNVLLSPGDPVFYLHHGYLDRVWWEWQSRDLTTRLTEIGGNNTPNSNSTGGFPGSGVSMPGPNKAFEDYFNDGGSITTLNHTLWSAGIVGNATIADVMDGEGEFVCADYAL</sequence>
<dbReference type="GO" id="GO:0046872">
    <property type="term" value="F:metal ion binding"/>
    <property type="evidence" value="ECO:0007669"/>
    <property type="project" value="UniProtKB-KW"/>
</dbReference>
<dbReference type="PRINTS" id="PR00092">
    <property type="entry name" value="TYROSINASE"/>
</dbReference>
<feature type="region of interest" description="Disordered" evidence="3">
    <location>
        <begin position="263"/>
        <end position="283"/>
    </location>
</feature>
<dbReference type="OMA" id="DGCITDG"/>
<dbReference type="Pfam" id="PF00264">
    <property type="entry name" value="Tyrosinase"/>
    <property type="match status" value="1"/>
</dbReference>
<dbReference type="PANTHER" id="PTHR11474">
    <property type="entry name" value="TYROSINASE FAMILY MEMBER"/>
    <property type="match status" value="1"/>
</dbReference>
<gene>
    <name evidence="6" type="ORF">SAMD00023353_1501560</name>
</gene>
<dbReference type="GO" id="GO:0016491">
    <property type="term" value="F:oxidoreductase activity"/>
    <property type="evidence" value="ECO:0007669"/>
    <property type="project" value="InterPro"/>
</dbReference>
<organism evidence="6">
    <name type="scientific">Rosellinia necatrix</name>
    <name type="common">White root-rot fungus</name>
    <dbReference type="NCBI Taxonomy" id="77044"/>
    <lineage>
        <taxon>Eukaryota</taxon>
        <taxon>Fungi</taxon>
        <taxon>Dikarya</taxon>
        <taxon>Ascomycota</taxon>
        <taxon>Pezizomycotina</taxon>
        <taxon>Sordariomycetes</taxon>
        <taxon>Xylariomycetidae</taxon>
        <taxon>Xylariales</taxon>
        <taxon>Xylariaceae</taxon>
        <taxon>Rosellinia</taxon>
    </lineage>
</organism>
<dbReference type="PANTHER" id="PTHR11474:SF126">
    <property type="entry name" value="TYROSINASE-LIKE PROTEIN TYR-1-RELATED"/>
    <property type="match status" value="1"/>
</dbReference>
<dbReference type="InterPro" id="IPR002227">
    <property type="entry name" value="Tyrosinase_Cu-bd"/>
</dbReference>
<dbReference type="PROSITE" id="PS00498">
    <property type="entry name" value="TYROSINASE_2"/>
    <property type="match status" value="1"/>
</dbReference>
<accession>A0A1W2TIU1</accession>
<keyword evidence="1" id="KW-0479">Metal-binding</keyword>
<dbReference type="InterPro" id="IPR008922">
    <property type="entry name" value="Di-copper_centre_dom_sf"/>
</dbReference>
<evidence type="ECO:0000256" key="1">
    <source>
        <dbReference type="ARBA" id="ARBA00022723"/>
    </source>
</evidence>
<dbReference type="AlphaFoldDB" id="A0A1W2TIU1"/>
<feature type="compositionally biased region" description="Low complexity" evidence="3">
    <location>
        <begin position="265"/>
        <end position="276"/>
    </location>
</feature>
<evidence type="ECO:0000313" key="6">
    <source>
        <dbReference type="EMBL" id="GAP88085.1"/>
    </source>
</evidence>
<keyword evidence="2" id="KW-0186">Copper</keyword>
<dbReference type="InterPro" id="IPR050316">
    <property type="entry name" value="Tyrosinase/Hemocyanin"/>
</dbReference>
<dbReference type="OrthoDB" id="6132182at2759"/>
<evidence type="ECO:0000256" key="4">
    <source>
        <dbReference type="SAM" id="SignalP"/>
    </source>
</evidence>
<proteinExistence type="predicted"/>
<feature type="signal peptide" evidence="4">
    <location>
        <begin position="1"/>
        <end position="17"/>
    </location>
</feature>
<feature type="chain" id="PRO_5010718144" evidence="4">
    <location>
        <begin position="18"/>
        <end position="337"/>
    </location>
</feature>
<evidence type="ECO:0000313" key="7">
    <source>
        <dbReference type="Proteomes" id="UP000054516"/>
    </source>
</evidence>
<feature type="domain" description="Tyrosinase copper-binding" evidence="5">
    <location>
        <begin position="235"/>
        <end position="246"/>
    </location>
</feature>
<dbReference type="EMBL" id="DF977460">
    <property type="protein sequence ID" value="GAP88085.1"/>
    <property type="molecule type" value="Genomic_DNA"/>
</dbReference>